<feature type="region of interest" description="Disordered" evidence="1">
    <location>
        <begin position="132"/>
        <end position="153"/>
    </location>
</feature>
<comment type="caution">
    <text evidence="3">The sequence shown here is derived from an EMBL/GenBank/DDBJ whole genome shotgun (WGS) entry which is preliminary data.</text>
</comment>
<feature type="compositionally biased region" description="Polar residues" evidence="1">
    <location>
        <begin position="136"/>
        <end position="150"/>
    </location>
</feature>
<dbReference type="EMBL" id="JAUYVT010000004">
    <property type="protein sequence ID" value="MDP2564378.1"/>
    <property type="molecule type" value="Genomic_DNA"/>
</dbReference>
<dbReference type="RefSeq" id="WP_305471657.1">
    <property type="nucleotide sequence ID" value="NZ_JAUYVT010000004.1"/>
</dbReference>
<dbReference type="Proteomes" id="UP001177212">
    <property type="component" value="Unassembled WGS sequence"/>
</dbReference>
<name>A0ABT9FCB6_9GAMM</name>
<reference evidence="3" key="1">
    <citation type="submission" date="2023-07" db="EMBL/GenBank/DDBJ databases">
        <title>Genome content predicts the carbon catabolic preferences of heterotrophic bacteria.</title>
        <authorList>
            <person name="Gralka M."/>
        </authorList>
    </citation>
    <scope>NUCLEOTIDE SEQUENCE</scope>
    <source>
        <strain evidence="3">4G09</strain>
    </source>
</reference>
<keyword evidence="2" id="KW-0812">Transmembrane</keyword>
<proteinExistence type="predicted"/>
<evidence type="ECO:0000256" key="1">
    <source>
        <dbReference type="SAM" id="MobiDB-lite"/>
    </source>
</evidence>
<evidence type="ECO:0000313" key="3">
    <source>
        <dbReference type="EMBL" id="MDP2564378.1"/>
    </source>
</evidence>
<dbReference type="Pfam" id="PF03743">
    <property type="entry name" value="TrbI"/>
    <property type="match status" value="1"/>
</dbReference>
<dbReference type="InterPro" id="IPR005498">
    <property type="entry name" value="T4SS_VirB10/TraB/TrbI"/>
</dbReference>
<sequence length="472" mass="51963">MDNESKIKIVTPTTQSQKSKVKVYTILGVFITLIISITVLSVDNSDKTIIKAKASKFVDLTPGENKDWRTEMQAQYKRIVRTNEELNEKSEKTMQAAVESMEIARVVVQKNKDLENEIEGLKKELLTIKDKPKSNYRPSIQSENKNANTSKNDKIKSLNERIEEQLKTDPSNKALADYVLPPPPGMPYNKAKSTSVVTSTETLTQLSEKTVQDGGINIYRAREDNYSDSDDSVPVEVTYIENQYAGLLPLGSFAKISLLTGLDSGTSEYTRANPQPVLMRVQSHAQLPQGKYKLKSCFVVGSSYGDLSSERVFIQLSRISCVDKSREMMLTGSISGYVTDSDSTQGLKGKLIRRDGQLLAKSMLAGFASGLSSIASEAGTDQVQTVSGAINSTISTDRILETGGAEGVNTTMEALAERYLEEAKNLFPVISVAGGRVGTIVITKDVKLEWKSYSGRYEQKVEPESSQTPKLF</sequence>
<evidence type="ECO:0000313" key="4">
    <source>
        <dbReference type="Proteomes" id="UP001177212"/>
    </source>
</evidence>
<keyword evidence="4" id="KW-1185">Reference proteome</keyword>
<organism evidence="3 4">
    <name type="scientific">Pseudoalteromonas marina</name>
    <dbReference type="NCBI Taxonomy" id="267375"/>
    <lineage>
        <taxon>Bacteria</taxon>
        <taxon>Pseudomonadati</taxon>
        <taxon>Pseudomonadota</taxon>
        <taxon>Gammaproteobacteria</taxon>
        <taxon>Alteromonadales</taxon>
        <taxon>Pseudoalteromonadaceae</taxon>
        <taxon>Pseudoalteromonas</taxon>
    </lineage>
</organism>
<keyword evidence="2" id="KW-0472">Membrane</keyword>
<accession>A0ABT9FCB6</accession>
<feature type="transmembrane region" description="Helical" evidence="2">
    <location>
        <begin position="21"/>
        <end position="42"/>
    </location>
</feature>
<keyword evidence="2" id="KW-1133">Transmembrane helix</keyword>
<dbReference type="CDD" id="cd16430">
    <property type="entry name" value="TraB"/>
    <property type="match status" value="1"/>
</dbReference>
<evidence type="ECO:0000256" key="2">
    <source>
        <dbReference type="SAM" id="Phobius"/>
    </source>
</evidence>
<gene>
    <name evidence="3" type="ORF">Q8W34_07010</name>
</gene>
<protein>
    <submittedName>
        <fullName evidence="3">TrbI/VirB10 family protein</fullName>
    </submittedName>
</protein>